<dbReference type="InterPro" id="IPR012674">
    <property type="entry name" value="Calycin"/>
</dbReference>
<accession>A0AA39C8C5</accession>
<reference evidence="1" key="2">
    <citation type="submission" date="2023-03" db="EMBL/GenBank/DDBJ databases">
        <authorList>
            <person name="Inwood S.N."/>
            <person name="Skelly J.G."/>
            <person name="Guhlin J."/>
            <person name="Harrop T.W.R."/>
            <person name="Goldson S.G."/>
            <person name="Dearden P.K."/>
        </authorList>
    </citation>
    <scope>NUCLEOTIDE SEQUENCE</scope>
    <source>
        <strain evidence="1">Lincoln</strain>
        <tissue evidence="1">Whole body</tissue>
    </source>
</reference>
<gene>
    <name evidence="1" type="ORF">PV327_010851</name>
</gene>
<dbReference type="AlphaFoldDB" id="A0AA39C8C5"/>
<reference evidence="1" key="1">
    <citation type="journal article" date="2023" name="bioRxiv">
        <title>Scaffold-level genome assemblies of two parasitoid biocontrol wasps reveal the parthenogenesis mechanism and an associated novel virus.</title>
        <authorList>
            <person name="Inwood S."/>
            <person name="Skelly J."/>
            <person name="Guhlin J."/>
            <person name="Harrop T."/>
            <person name="Goldson S."/>
            <person name="Dearden P."/>
        </authorList>
    </citation>
    <scope>NUCLEOTIDE SEQUENCE</scope>
    <source>
        <strain evidence="1">Lincoln</strain>
        <tissue evidence="1">Whole body</tissue>
    </source>
</reference>
<protein>
    <submittedName>
        <fullName evidence="1">Uncharacterized protein</fullName>
    </submittedName>
</protein>
<comment type="caution">
    <text evidence="1">The sequence shown here is derived from an EMBL/GenBank/DDBJ whole genome shotgun (WGS) entry which is preliminary data.</text>
</comment>
<sequence>MLMLRHRPFDQHCNREPMFVGKWYLIAVISDVKISDIPKCIVWNVEKEQNNIFNIRINEGMPSDEVRNLKRRFSNFPSGYLDLIDERSGSGEYVDYLNNFEAVLRRKDKVGYFLLSRTPKGVFKKLYHEYDIGAQENNWIYTTIDQMLGKWYVVGLVTSSSVHEFQNCMISHVTKINDGFEIKTTTRLATGEIGPTFYSQAMDDNSPGLVQSHGKSVGLNKLLDYLTPDYSEIVIKYPDNTFKYFLLSRNPARISPGLYYKYYDIARANNWRYLQFNNRNCD</sequence>
<dbReference type="EMBL" id="JAQQBR010001836">
    <property type="protein sequence ID" value="KAK0159775.1"/>
    <property type="molecule type" value="Genomic_DNA"/>
</dbReference>
<dbReference type="Proteomes" id="UP001168972">
    <property type="component" value="Unassembled WGS sequence"/>
</dbReference>
<proteinExistence type="predicted"/>
<evidence type="ECO:0000313" key="2">
    <source>
        <dbReference type="Proteomes" id="UP001168972"/>
    </source>
</evidence>
<keyword evidence="2" id="KW-1185">Reference proteome</keyword>
<name>A0AA39C8C5_MICHY</name>
<organism evidence="1 2">
    <name type="scientific">Microctonus hyperodae</name>
    <name type="common">Parasitoid wasp</name>
    <dbReference type="NCBI Taxonomy" id="165561"/>
    <lineage>
        <taxon>Eukaryota</taxon>
        <taxon>Metazoa</taxon>
        <taxon>Ecdysozoa</taxon>
        <taxon>Arthropoda</taxon>
        <taxon>Hexapoda</taxon>
        <taxon>Insecta</taxon>
        <taxon>Pterygota</taxon>
        <taxon>Neoptera</taxon>
        <taxon>Endopterygota</taxon>
        <taxon>Hymenoptera</taxon>
        <taxon>Apocrita</taxon>
        <taxon>Ichneumonoidea</taxon>
        <taxon>Braconidae</taxon>
        <taxon>Euphorinae</taxon>
        <taxon>Microctonus</taxon>
    </lineage>
</organism>
<dbReference type="SUPFAM" id="SSF50814">
    <property type="entry name" value="Lipocalins"/>
    <property type="match status" value="1"/>
</dbReference>
<dbReference type="Gene3D" id="2.40.128.20">
    <property type="match status" value="1"/>
</dbReference>
<evidence type="ECO:0000313" key="1">
    <source>
        <dbReference type="EMBL" id="KAK0159775.1"/>
    </source>
</evidence>